<gene>
    <name evidence="1" type="ORF">TZ00_17940</name>
</gene>
<sequence>MGTIQMRRTDLPIIQTGFLFPYCDSSDKKFVEVPLLQLSRCNGFVNSLFMARFYFKEFRHRPSRAVVFINHRVVGRAQEYQVFVAIDIVCVVCIMPRPVRALRPDMGLFSQDCTLRRQETRLRGPQIRCQALSTIRPRAPISSTSPKQFSRHYVD</sequence>
<evidence type="ECO:0000313" key="2">
    <source>
        <dbReference type="Proteomes" id="UP000032503"/>
    </source>
</evidence>
<evidence type="ECO:0000313" key="1">
    <source>
        <dbReference type="EMBL" id="KJC62894.1"/>
    </source>
</evidence>
<keyword evidence="2" id="KW-1185">Reference proteome</keyword>
<organism evidence="1 2">
    <name type="scientific">Agreia bicolorata</name>
    <dbReference type="NCBI Taxonomy" id="110935"/>
    <lineage>
        <taxon>Bacteria</taxon>
        <taxon>Bacillati</taxon>
        <taxon>Actinomycetota</taxon>
        <taxon>Actinomycetes</taxon>
        <taxon>Micrococcales</taxon>
        <taxon>Microbacteriaceae</taxon>
        <taxon>Agreia</taxon>
    </lineage>
</organism>
<reference evidence="1 2" key="1">
    <citation type="journal article" date="2001" name="Int. J. Syst. Evol. Microbiol.">
        <title>Agreia bicolorata gen. nov., sp. nov., to accommodate actinobacteria isolated from narrow reed grass infected by the nematode Heteroanguina graminophila.</title>
        <authorList>
            <person name="Evtushenko L.I."/>
            <person name="Dorofeeva L.V."/>
            <person name="Dobrovolskaya T.G."/>
            <person name="Streshinskaya G.M."/>
            <person name="Subbotin S.A."/>
            <person name="Tiedje J.M."/>
        </authorList>
    </citation>
    <scope>NUCLEOTIDE SEQUENCE [LARGE SCALE GENOMIC DNA]</scope>
    <source>
        <strain evidence="1 2">VKM Ac-1804</strain>
    </source>
</reference>
<proteinExistence type="predicted"/>
<comment type="caution">
    <text evidence="1">The sequence shown here is derived from an EMBL/GenBank/DDBJ whole genome shotgun (WGS) entry which is preliminary data.</text>
</comment>
<dbReference type="Proteomes" id="UP000032503">
    <property type="component" value="Unassembled WGS sequence"/>
</dbReference>
<protein>
    <submittedName>
        <fullName evidence="1">Uncharacterized protein</fullName>
    </submittedName>
</protein>
<dbReference type="EMBL" id="JYFC01000011">
    <property type="protein sequence ID" value="KJC62894.1"/>
    <property type="molecule type" value="Genomic_DNA"/>
</dbReference>
<accession>A0ABR5CB80</accession>
<name>A0ABR5CB80_9MICO</name>